<dbReference type="Proteomes" id="UP000183987">
    <property type="component" value="Unassembled WGS sequence"/>
</dbReference>
<organism evidence="1 2">
    <name type="scientific">Loktanella atrilutea</name>
    <dbReference type="NCBI Taxonomy" id="366533"/>
    <lineage>
        <taxon>Bacteria</taxon>
        <taxon>Pseudomonadati</taxon>
        <taxon>Pseudomonadota</taxon>
        <taxon>Alphaproteobacteria</taxon>
        <taxon>Rhodobacterales</taxon>
        <taxon>Roseobacteraceae</taxon>
        <taxon>Loktanella</taxon>
    </lineage>
</organism>
<name>A0A1M4V4Z1_LOKAT</name>
<keyword evidence="2" id="KW-1185">Reference proteome</keyword>
<dbReference type="RefSeq" id="WP_072855983.1">
    <property type="nucleotide sequence ID" value="NZ_FQUE01000001.1"/>
</dbReference>
<evidence type="ECO:0000313" key="2">
    <source>
        <dbReference type="Proteomes" id="UP000183987"/>
    </source>
</evidence>
<dbReference type="EMBL" id="FQUE01000001">
    <property type="protein sequence ID" value="SHE64044.1"/>
    <property type="molecule type" value="Genomic_DNA"/>
</dbReference>
<evidence type="ECO:0000313" key="1">
    <source>
        <dbReference type="EMBL" id="SHE64044.1"/>
    </source>
</evidence>
<protein>
    <submittedName>
        <fullName evidence="1">Uncharacterized protein</fullName>
    </submittedName>
</protein>
<accession>A0A1M4V4Z1</accession>
<gene>
    <name evidence="1" type="ORF">SAMN05444339_101950</name>
</gene>
<sequence length="205" mass="22255">MTLQNRLLPTGEIVADSGRGTLTGNRGILHVADGVLGPARWRHKAWISCTLDYKNRRRQPMTGRKWTELFFLDEAVAMAAGHRPCATCRRTAWLAFQQVWRSATGEHARAPDIDAALHAARIVAGTKAQRRHTEELATLPPGTCILWAGEAHLVGAQGLQAYTTGGYRPAAPKQSGAEVTVLTPAPLVAVLRAGYRPLLHETAVV</sequence>
<dbReference type="STRING" id="366533.SAMN05444339_101950"/>
<proteinExistence type="predicted"/>
<reference evidence="2" key="1">
    <citation type="submission" date="2016-11" db="EMBL/GenBank/DDBJ databases">
        <authorList>
            <person name="Varghese N."/>
            <person name="Submissions S."/>
        </authorList>
    </citation>
    <scope>NUCLEOTIDE SEQUENCE [LARGE SCALE GENOMIC DNA]</scope>
    <source>
        <strain evidence="2">DSM 29326</strain>
    </source>
</reference>
<dbReference type="AlphaFoldDB" id="A0A1M4V4Z1"/>
<dbReference type="OrthoDB" id="894286at2"/>